<protein>
    <recommendedName>
        <fullName evidence="8">MAPEG family protein</fullName>
    </recommendedName>
</protein>
<organism evidence="6 7">
    <name type="scientific">Limnohabitans planktonicus II-D5</name>
    <dbReference type="NCBI Taxonomy" id="1293045"/>
    <lineage>
        <taxon>Bacteria</taxon>
        <taxon>Pseudomonadati</taxon>
        <taxon>Pseudomonadota</taxon>
        <taxon>Betaproteobacteria</taxon>
        <taxon>Burkholderiales</taxon>
        <taxon>Comamonadaceae</taxon>
        <taxon>Limnohabitans</taxon>
    </lineage>
</organism>
<name>A0A2T7UFP4_9BURK</name>
<dbReference type="Pfam" id="PF01124">
    <property type="entry name" value="MAPEG"/>
    <property type="match status" value="1"/>
</dbReference>
<evidence type="ECO:0000256" key="1">
    <source>
        <dbReference type="ARBA" id="ARBA00004370"/>
    </source>
</evidence>
<dbReference type="OrthoDB" id="513661at2"/>
<comment type="caution">
    <text evidence="6">The sequence shown here is derived from an EMBL/GenBank/DDBJ whole genome shotgun (WGS) entry which is preliminary data.</text>
</comment>
<keyword evidence="3 5" id="KW-1133">Transmembrane helix</keyword>
<evidence type="ECO:0000313" key="6">
    <source>
        <dbReference type="EMBL" id="PVE43517.1"/>
    </source>
</evidence>
<feature type="transmembrane region" description="Helical" evidence="5">
    <location>
        <begin position="50"/>
        <end position="70"/>
    </location>
</feature>
<dbReference type="AlphaFoldDB" id="A0A2T7UFP4"/>
<evidence type="ECO:0000256" key="3">
    <source>
        <dbReference type="ARBA" id="ARBA00022989"/>
    </source>
</evidence>
<evidence type="ECO:0000313" key="7">
    <source>
        <dbReference type="Proteomes" id="UP000037507"/>
    </source>
</evidence>
<evidence type="ECO:0000256" key="4">
    <source>
        <dbReference type="ARBA" id="ARBA00023136"/>
    </source>
</evidence>
<evidence type="ECO:0008006" key="8">
    <source>
        <dbReference type="Google" id="ProtNLM"/>
    </source>
</evidence>
<proteinExistence type="predicted"/>
<feature type="transmembrane region" description="Helical" evidence="5">
    <location>
        <begin position="107"/>
        <end position="127"/>
    </location>
</feature>
<keyword evidence="7" id="KW-1185">Reference proteome</keyword>
<evidence type="ECO:0000256" key="5">
    <source>
        <dbReference type="SAM" id="Phobius"/>
    </source>
</evidence>
<feature type="transmembrane region" description="Helical" evidence="5">
    <location>
        <begin position="77"/>
        <end position="95"/>
    </location>
</feature>
<dbReference type="InterPro" id="IPR023352">
    <property type="entry name" value="MAPEG-like_dom_sf"/>
</dbReference>
<dbReference type="STRING" id="1293045.H663_03740"/>
<reference evidence="6" key="1">
    <citation type="submission" date="2017-04" db="EMBL/GenBank/DDBJ databases">
        <title>Unexpected and diverse lifestyles within the genus Limnohabitans.</title>
        <authorList>
            <person name="Kasalicky V."/>
            <person name="Mehrshad M."/>
            <person name="Andrei S.-A."/>
            <person name="Salcher M."/>
            <person name="Kratochvilova H."/>
            <person name="Simek K."/>
            <person name="Ghai R."/>
        </authorList>
    </citation>
    <scope>NUCLEOTIDE SEQUENCE [LARGE SCALE GENOMIC DNA]</scope>
    <source>
        <strain evidence="6">II-D5</strain>
    </source>
</reference>
<sequence>MLISYAAILVAGLMPVICAGIAKAGAKSYDNHDPRAWLAQQTGFRARANAAQANSLEAFPFFAVGVVLALLTGVDPFVVDMLAAAFIAARVAYVACYLSDKALFRSIFWAVGYFSVIAFYVLAMLNLQLD</sequence>
<dbReference type="SUPFAM" id="SSF161084">
    <property type="entry name" value="MAPEG domain-like"/>
    <property type="match status" value="1"/>
</dbReference>
<comment type="subcellular location">
    <subcellularLocation>
        <location evidence="1">Membrane</location>
    </subcellularLocation>
</comment>
<dbReference type="GO" id="GO:0016020">
    <property type="term" value="C:membrane"/>
    <property type="evidence" value="ECO:0007669"/>
    <property type="project" value="UniProtKB-SubCell"/>
</dbReference>
<dbReference type="PANTHER" id="PTHR35371:SF1">
    <property type="entry name" value="BLR7753 PROTEIN"/>
    <property type="match status" value="1"/>
</dbReference>
<keyword evidence="4 5" id="KW-0472">Membrane</keyword>
<dbReference type="PANTHER" id="PTHR35371">
    <property type="entry name" value="INNER MEMBRANE PROTEIN"/>
    <property type="match status" value="1"/>
</dbReference>
<accession>A0A2T7UFP4</accession>
<keyword evidence="2 5" id="KW-0812">Transmembrane</keyword>
<dbReference type="Gene3D" id="1.20.120.550">
    <property type="entry name" value="Membrane associated eicosanoid/glutathione metabolism-like domain"/>
    <property type="match status" value="1"/>
</dbReference>
<dbReference type="Proteomes" id="UP000037507">
    <property type="component" value="Unassembled WGS sequence"/>
</dbReference>
<dbReference type="InterPro" id="IPR001129">
    <property type="entry name" value="Membr-assoc_MAPEG"/>
</dbReference>
<evidence type="ECO:0000256" key="2">
    <source>
        <dbReference type="ARBA" id="ARBA00022692"/>
    </source>
</evidence>
<gene>
    <name evidence="6" type="ORF">H663_005795</name>
</gene>
<dbReference type="RefSeq" id="WP_053169976.1">
    <property type="nucleotide sequence ID" value="NZ_LFYT02000005.1"/>
</dbReference>
<dbReference type="EMBL" id="LFYT02000005">
    <property type="protein sequence ID" value="PVE43517.1"/>
    <property type="molecule type" value="Genomic_DNA"/>
</dbReference>